<feature type="compositionally biased region" description="Low complexity" evidence="1">
    <location>
        <begin position="230"/>
        <end position="241"/>
    </location>
</feature>
<feature type="region of interest" description="Disordered" evidence="1">
    <location>
        <begin position="193"/>
        <end position="244"/>
    </location>
</feature>
<proteinExistence type="predicted"/>
<protein>
    <recommendedName>
        <fullName evidence="4">DUF295 domain-containing protein</fullName>
    </recommendedName>
</protein>
<accession>A0A0E0Q0F9</accession>
<evidence type="ECO:0008006" key="4">
    <source>
        <dbReference type="Google" id="ProtNLM"/>
    </source>
</evidence>
<reference evidence="2" key="2">
    <citation type="submission" date="2015-06" db="UniProtKB">
        <authorList>
            <consortium name="EnsemblPlants"/>
        </authorList>
    </citation>
    <scope>IDENTIFICATION</scope>
</reference>
<feature type="region of interest" description="Disordered" evidence="1">
    <location>
        <begin position="1"/>
        <end position="32"/>
    </location>
</feature>
<dbReference type="OMA" id="STMYFAI"/>
<reference evidence="3" key="1">
    <citation type="submission" date="2013-06" db="EMBL/GenBank/DDBJ databases">
        <authorList>
            <person name="Zhao Q."/>
        </authorList>
    </citation>
    <scope>NUCLEOTIDE SEQUENCE</scope>
    <source>
        <strain evidence="3">cv. W1943</strain>
    </source>
</reference>
<evidence type="ECO:0000256" key="1">
    <source>
        <dbReference type="SAM" id="MobiDB-lite"/>
    </source>
</evidence>
<evidence type="ECO:0000313" key="3">
    <source>
        <dbReference type="Proteomes" id="UP000008022"/>
    </source>
</evidence>
<dbReference type="EnsemblPlants" id="ORUFI06G23330.1">
    <property type="protein sequence ID" value="ORUFI06G23330.1"/>
    <property type="gene ID" value="ORUFI06G23330"/>
</dbReference>
<dbReference type="Gramene" id="ORUFI06G23330.1">
    <property type="protein sequence ID" value="ORUFI06G23330.1"/>
    <property type="gene ID" value="ORUFI06G23330"/>
</dbReference>
<dbReference type="Proteomes" id="UP000008022">
    <property type="component" value="Unassembled WGS sequence"/>
</dbReference>
<organism evidence="2 3">
    <name type="scientific">Oryza rufipogon</name>
    <name type="common">Brownbeard rice</name>
    <name type="synonym">Asian wild rice</name>
    <dbReference type="NCBI Taxonomy" id="4529"/>
    <lineage>
        <taxon>Eukaryota</taxon>
        <taxon>Viridiplantae</taxon>
        <taxon>Streptophyta</taxon>
        <taxon>Embryophyta</taxon>
        <taxon>Tracheophyta</taxon>
        <taxon>Spermatophyta</taxon>
        <taxon>Magnoliopsida</taxon>
        <taxon>Liliopsida</taxon>
        <taxon>Poales</taxon>
        <taxon>Poaceae</taxon>
        <taxon>BOP clade</taxon>
        <taxon>Oryzoideae</taxon>
        <taxon>Oryzeae</taxon>
        <taxon>Oryzinae</taxon>
        <taxon>Oryza</taxon>
    </lineage>
</organism>
<keyword evidence="3" id="KW-1185">Reference proteome</keyword>
<evidence type="ECO:0000313" key="2">
    <source>
        <dbReference type="EnsemblPlants" id="ORUFI06G23330.1"/>
    </source>
</evidence>
<feature type="compositionally biased region" description="Basic residues" evidence="1">
    <location>
        <begin position="13"/>
        <end position="32"/>
    </location>
</feature>
<dbReference type="STRING" id="4529.A0A0E0Q0F9"/>
<name>A0A0E0Q0F9_ORYRU</name>
<sequence>MILPLPSQVTPARARRRHHLRPRSRAHAGRHRTRICAAAAASQRTRTMLPPLPTHARATASVLTTKFEHSAVDPAGVTRVCAYSLAATGSSGDRRRLMQVELLWPVATAEEEGAARLEEADDIGDVAVLVDASGAGSAFTRECPGLRLSTMYFAINPTGETRVCAYSLAAVGSSMPPASPAIASGRASPLFPSPAGAVGPGPCHPPLPPSRAVTLAASHPISRRRRRARSAPLAATPASPRLSRRRDLASARCCAAGARKPSHPYGPQIQGQTCLYLVFLSPNL</sequence>
<dbReference type="HOGENOM" id="CLU_066108_0_0_1"/>
<dbReference type="AlphaFoldDB" id="A0A0E0Q0F9"/>